<feature type="transmembrane region" description="Helical" evidence="3">
    <location>
        <begin position="156"/>
        <end position="178"/>
    </location>
</feature>
<dbReference type="InterPro" id="IPR036286">
    <property type="entry name" value="LexA/Signal_pep-like_sf"/>
</dbReference>
<evidence type="ECO:0000313" key="6">
    <source>
        <dbReference type="EMBL" id="GMH61608.1"/>
    </source>
</evidence>
<keyword evidence="3" id="KW-0812">Transmembrane</keyword>
<comment type="caution">
    <text evidence="6">The sequence shown here is derived from an EMBL/GenBank/DDBJ whole genome shotgun (WGS) entry which is preliminary data.</text>
</comment>
<proteinExistence type="inferred from homology"/>
<dbReference type="CDD" id="cd06530">
    <property type="entry name" value="S26_SPase_I"/>
    <property type="match status" value="1"/>
</dbReference>
<keyword evidence="3" id="KW-0472">Membrane</keyword>
<dbReference type="EMBL" id="BRXZ01003773">
    <property type="protein sequence ID" value="GMH61608.1"/>
    <property type="molecule type" value="Genomic_DNA"/>
</dbReference>
<organism evidence="6 7">
    <name type="scientific">Triparma retinervis</name>
    <dbReference type="NCBI Taxonomy" id="2557542"/>
    <lineage>
        <taxon>Eukaryota</taxon>
        <taxon>Sar</taxon>
        <taxon>Stramenopiles</taxon>
        <taxon>Ochrophyta</taxon>
        <taxon>Bolidophyceae</taxon>
        <taxon>Parmales</taxon>
        <taxon>Triparmaceae</taxon>
        <taxon>Triparma</taxon>
    </lineage>
</organism>
<dbReference type="PANTHER" id="PTHR43390">
    <property type="entry name" value="SIGNAL PEPTIDASE I"/>
    <property type="match status" value="1"/>
</dbReference>
<feature type="domain" description="Peptidase S26" evidence="5">
    <location>
        <begin position="159"/>
        <end position="262"/>
    </location>
</feature>
<dbReference type="Pfam" id="PF10502">
    <property type="entry name" value="Peptidase_S26"/>
    <property type="match status" value="1"/>
</dbReference>
<evidence type="ECO:0000256" key="1">
    <source>
        <dbReference type="ARBA" id="ARBA00009370"/>
    </source>
</evidence>
<keyword evidence="3" id="KW-1133">Transmembrane helix</keyword>
<reference evidence="6" key="1">
    <citation type="submission" date="2022-07" db="EMBL/GenBank/DDBJ databases">
        <title>Genome analysis of Parmales, a sister group of diatoms, reveals the evolutionary specialization of diatoms from phago-mixotrophs to photoautotrophs.</title>
        <authorList>
            <person name="Ban H."/>
            <person name="Sato S."/>
            <person name="Yoshikawa S."/>
            <person name="Kazumasa Y."/>
            <person name="Nakamura Y."/>
            <person name="Ichinomiya M."/>
            <person name="Saitoh K."/>
            <person name="Sato N."/>
            <person name="Blanc-Mathieu R."/>
            <person name="Endo H."/>
            <person name="Kuwata A."/>
            <person name="Ogata H."/>
        </authorList>
    </citation>
    <scope>NUCLEOTIDE SEQUENCE</scope>
</reference>
<dbReference type="InterPro" id="IPR019533">
    <property type="entry name" value="Peptidase_S26"/>
</dbReference>
<dbReference type="AlphaFoldDB" id="A0A9W7E0P3"/>
<dbReference type="InterPro" id="IPR000223">
    <property type="entry name" value="Pept_S26A_signal_pept_1"/>
</dbReference>
<feature type="active site" evidence="2">
    <location>
        <position position="249"/>
    </location>
</feature>
<gene>
    <name evidence="6" type="ORF">TrRE_jg6866</name>
</gene>
<dbReference type="Proteomes" id="UP001165082">
    <property type="component" value="Unassembled WGS sequence"/>
</dbReference>
<feature type="chain" id="PRO_5040972595" description="Peptidase S26 domain-containing protein" evidence="4">
    <location>
        <begin position="25"/>
        <end position="266"/>
    </location>
</feature>
<dbReference type="PRINTS" id="PR00727">
    <property type="entry name" value="LEADERPTASE"/>
</dbReference>
<feature type="active site" evidence="2">
    <location>
        <position position="182"/>
    </location>
</feature>
<evidence type="ECO:0000256" key="4">
    <source>
        <dbReference type="SAM" id="SignalP"/>
    </source>
</evidence>
<evidence type="ECO:0000313" key="7">
    <source>
        <dbReference type="Proteomes" id="UP001165082"/>
    </source>
</evidence>
<keyword evidence="7" id="KW-1185">Reference proteome</keyword>
<comment type="similarity">
    <text evidence="1">Belongs to the peptidase S26 family.</text>
</comment>
<evidence type="ECO:0000256" key="2">
    <source>
        <dbReference type="PIRSR" id="PIRSR600223-1"/>
    </source>
</evidence>
<accession>A0A9W7E0P3</accession>
<dbReference type="GO" id="GO:0016020">
    <property type="term" value="C:membrane"/>
    <property type="evidence" value="ECO:0007669"/>
    <property type="project" value="InterPro"/>
</dbReference>
<protein>
    <recommendedName>
        <fullName evidence="5">Peptidase S26 domain-containing protein</fullName>
    </recommendedName>
</protein>
<dbReference type="Gene3D" id="2.10.109.10">
    <property type="entry name" value="Umud Fragment, subunit A"/>
    <property type="match status" value="1"/>
</dbReference>
<evidence type="ECO:0000259" key="5">
    <source>
        <dbReference type="Pfam" id="PF10502"/>
    </source>
</evidence>
<dbReference type="SUPFAM" id="SSF51306">
    <property type="entry name" value="LexA/Signal peptidase"/>
    <property type="match status" value="1"/>
</dbReference>
<dbReference type="GO" id="GO:0004252">
    <property type="term" value="F:serine-type endopeptidase activity"/>
    <property type="evidence" value="ECO:0007669"/>
    <property type="project" value="InterPro"/>
</dbReference>
<dbReference type="OrthoDB" id="42172at2759"/>
<dbReference type="PANTHER" id="PTHR43390:SF1">
    <property type="entry name" value="CHLOROPLAST PROCESSING PEPTIDASE"/>
    <property type="match status" value="1"/>
</dbReference>
<keyword evidence="4" id="KW-0732">Signal</keyword>
<dbReference type="GO" id="GO:0006465">
    <property type="term" value="P:signal peptide processing"/>
    <property type="evidence" value="ECO:0007669"/>
    <property type="project" value="InterPro"/>
</dbReference>
<sequence>MAISSFFLVVLIVLVLHLTELSTGLTLPGQGRTAYQEAKSDGFGTKARNAAVNCTVGDTIVPLCRDMELRQELANVGVYAGVEYNVCDLYIEGSPIQSLRELDADEKRGVVALIKPRYKLRENLEREDWPVQVVLDSVPLWVSRTTYEAGTAISTLIFSLASFALASFIAFFVQFVAVPSPSMLPALAPGNVVLVTRTFPSLEPFKPCVGDVVFFDAPPSLESTAKSVADQVEGGGGNVQSVKGKQFLKRVVAVPGERVGVRPWQG</sequence>
<feature type="signal peptide" evidence="4">
    <location>
        <begin position="1"/>
        <end position="24"/>
    </location>
</feature>
<name>A0A9W7E0P3_9STRA</name>
<evidence type="ECO:0000256" key="3">
    <source>
        <dbReference type="SAM" id="Phobius"/>
    </source>
</evidence>